<dbReference type="Gene3D" id="3.50.30.30">
    <property type="match status" value="1"/>
</dbReference>
<keyword evidence="6 8" id="KW-0720">Serine protease</keyword>
<evidence type="ECO:0000256" key="10">
    <source>
        <dbReference type="SAM" id="SignalP"/>
    </source>
</evidence>
<dbReference type="PROSITE" id="PS51892">
    <property type="entry name" value="SUBTILASE"/>
    <property type="match status" value="1"/>
</dbReference>
<accession>A0ABW0GL94</accession>
<feature type="domain" description="Subtilisin-like protease fibronectin type-III" evidence="14">
    <location>
        <begin position="716"/>
        <end position="807"/>
    </location>
</feature>
<dbReference type="InterPro" id="IPR015500">
    <property type="entry name" value="Peptidase_S8_subtilisin-rel"/>
</dbReference>
<evidence type="ECO:0000256" key="5">
    <source>
        <dbReference type="ARBA" id="ARBA00022801"/>
    </source>
</evidence>
<keyword evidence="4 10" id="KW-0732">Signal</keyword>
<organism evidence="15 16">
    <name type="scientific">Aquipuribacter nitratireducens</name>
    <dbReference type="NCBI Taxonomy" id="650104"/>
    <lineage>
        <taxon>Bacteria</taxon>
        <taxon>Bacillati</taxon>
        <taxon>Actinomycetota</taxon>
        <taxon>Actinomycetes</taxon>
        <taxon>Micrococcales</taxon>
        <taxon>Intrasporangiaceae</taxon>
        <taxon>Aquipuribacter</taxon>
    </lineage>
</organism>
<evidence type="ECO:0000256" key="3">
    <source>
        <dbReference type="ARBA" id="ARBA00022670"/>
    </source>
</evidence>
<gene>
    <name evidence="15" type="ORF">ACFPJ6_00380</name>
</gene>
<keyword evidence="7" id="KW-0325">Glycoprotein</keyword>
<dbReference type="PRINTS" id="PR00723">
    <property type="entry name" value="SUBTILISIN"/>
</dbReference>
<evidence type="ECO:0000259" key="12">
    <source>
        <dbReference type="Pfam" id="PF02225"/>
    </source>
</evidence>
<feature type="signal peptide" evidence="10">
    <location>
        <begin position="1"/>
        <end position="34"/>
    </location>
</feature>
<dbReference type="InterPro" id="IPR045051">
    <property type="entry name" value="SBT"/>
</dbReference>
<dbReference type="InterPro" id="IPR003137">
    <property type="entry name" value="PA_domain"/>
</dbReference>
<reference evidence="16" key="1">
    <citation type="journal article" date="2019" name="Int. J. Syst. Evol. Microbiol.">
        <title>The Global Catalogue of Microorganisms (GCM) 10K type strain sequencing project: providing services to taxonomists for standard genome sequencing and annotation.</title>
        <authorList>
            <consortium name="The Broad Institute Genomics Platform"/>
            <consortium name="The Broad Institute Genome Sequencing Center for Infectious Disease"/>
            <person name="Wu L."/>
            <person name="Ma J."/>
        </authorList>
    </citation>
    <scope>NUCLEOTIDE SEQUENCE [LARGE SCALE GENOMIC DNA]</scope>
    <source>
        <strain evidence="16">CCUG 43114</strain>
    </source>
</reference>
<evidence type="ECO:0000259" key="11">
    <source>
        <dbReference type="Pfam" id="PF00082"/>
    </source>
</evidence>
<feature type="chain" id="PRO_5045181207" evidence="10">
    <location>
        <begin position="35"/>
        <end position="1011"/>
    </location>
</feature>
<dbReference type="Gene3D" id="3.30.70.80">
    <property type="entry name" value="Peptidase S8 propeptide/proteinase inhibitor I9"/>
    <property type="match status" value="1"/>
</dbReference>
<dbReference type="Gene3D" id="2.60.120.380">
    <property type="match status" value="1"/>
</dbReference>
<feature type="active site" description="Charge relay system" evidence="8">
    <location>
        <position position="180"/>
    </location>
</feature>
<feature type="domain" description="PA" evidence="12">
    <location>
        <begin position="465"/>
        <end position="538"/>
    </location>
</feature>
<keyword evidence="3 8" id="KW-0645">Protease</keyword>
<dbReference type="PROSITE" id="PS00136">
    <property type="entry name" value="SUBTILASE_ASP"/>
    <property type="match status" value="1"/>
</dbReference>
<dbReference type="InterPro" id="IPR036852">
    <property type="entry name" value="Peptidase_S8/S53_dom_sf"/>
</dbReference>
<evidence type="ECO:0000259" key="14">
    <source>
        <dbReference type="Pfam" id="PF17766"/>
    </source>
</evidence>
<evidence type="ECO:0000259" key="13">
    <source>
        <dbReference type="Pfam" id="PF05922"/>
    </source>
</evidence>
<comment type="similarity">
    <text evidence="2 8 9">Belongs to the peptidase S8 family.</text>
</comment>
<dbReference type="PROSITE" id="PS00138">
    <property type="entry name" value="SUBTILASE_SER"/>
    <property type="match status" value="1"/>
</dbReference>
<dbReference type="InterPro" id="IPR041469">
    <property type="entry name" value="Subtilisin-like_FN3"/>
</dbReference>
<evidence type="ECO:0000313" key="15">
    <source>
        <dbReference type="EMBL" id="MFC5379236.1"/>
    </source>
</evidence>
<evidence type="ECO:0000256" key="4">
    <source>
        <dbReference type="ARBA" id="ARBA00022729"/>
    </source>
</evidence>
<dbReference type="Pfam" id="PF02225">
    <property type="entry name" value="PA"/>
    <property type="match status" value="1"/>
</dbReference>
<dbReference type="InterPro" id="IPR034197">
    <property type="entry name" value="Peptidases_S8_3"/>
</dbReference>
<dbReference type="SUPFAM" id="SSF52743">
    <property type="entry name" value="Subtilisin-like"/>
    <property type="match status" value="1"/>
</dbReference>
<proteinExistence type="inferred from homology"/>
<evidence type="ECO:0000256" key="6">
    <source>
        <dbReference type="ARBA" id="ARBA00022825"/>
    </source>
</evidence>
<dbReference type="Gene3D" id="2.60.40.2310">
    <property type="match status" value="1"/>
</dbReference>
<comment type="subcellular location">
    <subcellularLocation>
        <location evidence="1">Secreted</location>
    </subcellularLocation>
</comment>
<protein>
    <submittedName>
        <fullName evidence="15">S8 family serine peptidase</fullName>
    </submittedName>
</protein>
<evidence type="ECO:0000256" key="9">
    <source>
        <dbReference type="RuleBase" id="RU003355"/>
    </source>
</evidence>
<dbReference type="InterPro" id="IPR010259">
    <property type="entry name" value="S8pro/Inhibitor_I9"/>
</dbReference>
<evidence type="ECO:0000256" key="1">
    <source>
        <dbReference type="ARBA" id="ARBA00004613"/>
    </source>
</evidence>
<sequence>MISATRRVRCVVAGLAATATAVGGVALAGTPATAAPLPYDDGSYVVLLDEPAVASYDGGVPGYAATRPAEGEAVDVTGRDVRRYADRLASAQADLLDEVDAEATYTYQVALNGFAAELDGSQATKLAALPGVTAVVPNEVRSIDTVQTPEFLGLDGEGGLWEQVGGPDAAGEGVVVGVLDTGVWPENPSFAGERLRTGNGLRTDGKGRVVGRNPLVGTPFRTADGEVYMLKGDRTVFRGECELGEGWESADLCNDKLVTARYFADSFVANVPEANRGEFEYLSARDGDGHGSHTAGTAAGNDGVPMSIDGIDLGEGSGMAPGAKLAVYKVCWEDDDPNTGGCYTADSLRAIEQAVVDGVDVLNYSISGTTTTVVDAVELAFYNAANAGVFVAASAGNSGPGSSTTAHNSPWVMTVGATTFKRDEGTVVLGNGETYLGASVIQSPLAATEAVLSSEVALAGADPDEATLCYPGTLDPALVDGKVVVCDRGVIARVDKSLAVAQAGGVGTVLANVAPSSLDPDFHSVPTVHVDEVAGAEIKDYVGSVAGATVAFEVGDTTGGEPTPLPQIAGFSSRGPTLAAGSDIIKPDIAAPGVAVVAAVAPGPNNGNDFNAISGTSMSSPHVAGLGALVLGENPLWHPSTVKSAMMTTADDIKDTDGDAETDPFVQGAGFVDPAQMLRPGLVLEAGEEEWARFYAGQGLQLGEPGSEYEPLATTDLNYPSIAIGQQAGPQTVTRTFRALQAGTWDVSVDVPGYEVTTSVDTVRGDASGKRSTSVDLTFTRTDATLADWATGFVTLEGPTTVRMPVALRPVSVAAPAEVSGAVADGAVDVEITPGFEGELALETQGLARGNTVAATFAQGQQGAVRTTIPAGTSFARFDLDAVNDEADLDLTVYRMNAAGTALVALVGQSATGAADERVDVLAPVPGIYYAVLSNYANAPGESSAAFEYTTYAVTPSTTLGGFTAEPNPLDVSTGEPTSFRATWSGLTEGAKYLGWVGYEGAIAPTIVSID</sequence>
<dbReference type="InterPro" id="IPR037045">
    <property type="entry name" value="S8pro/Inhibitor_I9_sf"/>
</dbReference>
<dbReference type="Pfam" id="PF05922">
    <property type="entry name" value="Inhibitor_I9"/>
    <property type="match status" value="1"/>
</dbReference>
<dbReference type="RefSeq" id="WP_340266724.1">
    <property type="nucleotide sequence ID" value="NZ_JBBEOG010000001.1"/>
</dbReference>
<comment type="caution">
    <text evidence="15">The sequence shown here is derived from an EMBL/GenBank/DDBJ whole genome shotgun (WGS) entry which is preliminary data.</text>
</comment>
<evidence type="ECO:0000313" key="16">
    <source>
        <dbReference type="Proteomes" id="UP001596122"/>
    </source>
</evidence>
<dbReference type="Gene3D" id="3.40.50.200">
    <property type="entry name" value="Peptidase S8/S53 domain"/>
    <property type="match status" value="1"/>
</dbReference>
<evidence type="ECO:0000256" key="8">
    <source>
        <dbReference type="PROSITE-ProRule" id="PRU01240"/>
    </source>
</evidence>
<name>A0ABW0GL94_9MICO</name>
<dbReference type="EMBL" id="JBHSLD010000001">
    <property type="protein sequence ID" value="MFC5379236.1"/>
    <property type="molecule type" value="Genomic_DNA"/>
</dbReference>
<dbReference type="PANTHER" id="PTHR10795">
    <property type="entry name" value="PROPROTEIN CONVERTASE SUBTILISIN/KEXIN"/>
    <property type="match status" value="1"/>
</dbReference>
<feature type="active site" description="Charge relay system" evidence="8">
    <location>
        <position position="617"/>
    </location>
</feature>
<dbReference type="Pfam" id="PF17766">
    <property type="entry name" value="fn3_6"/>
    <property type="match status" value="1"/>
</dbReference>
<dbReference type="CDD" id="cd04852">
    <property type="entry name" value="Peptidases_S8_3"/>
    <property type="match status" value="1"/>
</dbReference>
<evidence type="ECO:0000256" key="7">
    <source>
        <dbReference type="ARBA" id="ARBA00023180"/>
    </source>
</evidence>
<dbReference type="InterPro" id="IPR023827">
    <property type="entry name" value="Peptidase_S8_Asp-AS"/>
</dbReference>
<evidence type="ECO:0000256" key="2">
    <source>
        <dbReference type="ARBA" id="ARBA00011073"/>
    </source>
</evidence>
<feature type="domain" description="Peptidase S8/S53" evidence="11">
    <location>
        <begin position="171"/>
        <end position="670"/>
    </location>
</feature>
<dbReference type="Pfam" id="PF00082">
    <property type="entry name" value="Peptidase_S8"/>
    <property type="match status" value="1"/>
</dbReference>
<dbReference type="InterPro" id="IPR023828">
    <property type="entry name" value="Peptidase_S8_Ser-AS"/>
</dbReference>
<keyword evidence="16" id="KW-1185">Reference proteome</keyword>
<keyword evidence="5 8" id="KW-0378">Hydrolase</keyword>
<feature type="domain" description="Inhibitor I9" evidence="13">
    <location>
        <begin position="82"/>
        <end position="143"/>
    </location>
</feature>
<dbReference type="Proteomes" id="UP001596122">
    <property type="component" value="Unassembled WGS sequence"/>
</dbReference>
<dbReference type="InterPro" id="IPR000209">
    <property type="entry name" value="Peptidase_S8/S53_dom"/>
</dbReference>
<feature type="active site" description="Charge relay system" evidence="8">
    <location>
        <position position="290"/>
    </location>
</feature>